<dbReference type="EMBL" id="SDHZ01000001">
    <property type="protein sequence ID" value="RXK85750.1"/>
    <property type="molecule type" value="Genomic_DNA"/>
</dbReference>
<evidence type="ECO:0000256" key="4">
    <source>
        <dbReference type="ARBA" id="ARBA00023136"/>
    </source>
</evidence>
<protein>
    <submittedName>
        <fullName evidence="8">RagB/SusD family nutrient uptake outer membrane protein</fullName>
    </submittedName>
</protein>
<keyword evidence="3" id="KW-0732">Signal</keyword>
<accession>A0A4Q1D951</accession>
<evidence type="ECO:0000256" key="5">
    <source>
        <dbReference type="ARBA" id="ARBA00023237"/>
    </source>
</evidence>
<proteinExistence type="inferred from homology"/>
<dbReference type="Pfam" id="PF07980">
    <property type="entry name" value="SusD_RagB"/>
    <property type="match status" value="1"/>
</dbReference>
<evidence type="ECO:0000259" key="7">
    <source>
        <dbReference type="Pfam" id="PF14322"/>
    </source>
</evidence>
<organism evidence="8 9">
    <name type="scientific">Filimonas effusa</name>
    <dbReference type="NCBI Taxonomy" id="2508721"/>
    <lineage>
        <taxon>Bacteria</taxon>
        <taxon>Pseudomonadati</taxon>
        <taxon>Bacteroidota</taxon>
        <taxon>Chitinophagia</taxon>
        <taxon>Chitinophagales</taxon>
        <taxon>Chitinophagaceae</taxon>
        <taxon>Filimonas</taxon>
    </lineage>
</organism>
<dbReference type="Gene3D" id="1.25.40.390">
    <property type="match status" value="1"/>
</dbReference>
<keyword evidence="5" id="KW-0998">Cell outer membrane</keyword>
<evidence type="ECO:0000256" key="2">
    <source>
        <dbReference type="ARBA" id="ARBA00006275"/>
    </source>
</evidence>
<dbReference type="OrthoDB" id="608091at2"/>
<comment type="similarity">
    <text evidence="2">Belongs to the SusD family.</text>
</comment>
<keyword evidence="4" id="KW-0472">Membrane</keyword>
<feature type="domain" description="RagB/SusD" evidence="6">
    <location>
        <begin position="324"/>
        <end position="640"/>
    </location>
</feature>
<reference evidence="8 9" key="1">
    <citation type="submission" date="2019-01" db="EMBL/GenBank/DDBJ databases">
        <title>Filimonas sp. strain TTM-71.</title>
        <authorList>
            <person name="Chen W.-M."/>
        </authorList>
    </citation>
    <scope>NUCLEOTIDE SEQUENCE [LARGE SCALE GENOMIC DNA]</scope>
    <source>
        <strain evidence="8 9">TTM-71</strain>
    </source>
</reference>
<sequence length="640" mass="73082">MCKYIYIGLVTLCSILFLPSCKKYLDIVPDNSPTLDYAFTLRNEAQKFLFTCYSYLPPSENPQSNIGFLGGDEIWFPVEYREFDQYIWNWEIGRGNQNSNTPYVNYWDGNYYGINAFLAIRQCNIFLENVGDLKKVPDLTMPERQRWLAEAKFLKAYYHFLLLRMYGAIPIVDVNIPVSASPEQVKVSRVPFDSCVNYIAKLLDESAIDLPPFVTDRNNELGRITVPIAKAIKARLLVTAASPLFNGNSDFGSVKNSDGTLLFSQSFSQEKWEKAAQACKEAIEVAEENGAALYVFPQTSFKLSQQTKTQMSIRQAVCERWNTEKIWGNSGRRANRLQSICMARLNSDVASNTSMRGQFSATLKMAELFYTKNGLPLSDDKTLNYNNRYNLRTAVDSERYLIEPGYNTARLNFDREPRFYADLGFDGGTWYLYSSPTQSDSGTYVLKGKANQYSGTDIGGGINVTGYFIKKLVDWNYSFSSSGVTVREYEWPEVRLADLYLLYAEAINEASGNTSDACSWLNKVRDRAGIPTVQDAWTKYSNTPGKYTTKEGLRDIIKRERAIELAFEGSRFWDLRRWKDAAYELNQPVKGWTVTGTNDASYYLVRTLFQQRFVAPRDYLWPIRLSNLSVNPNLVQNPGW</sequence>
<dbReference type="InterPro" id="IPR012944">
    <property type="entry name" value="SusD_RagB_dom"/>
</dbReference>
<comment type="subcellular location">
    <subcellularLocation>
        <location evidence="1">Cell outer membrane</location>
    </subcellularLocation>
</comment>
<dbReference type="InterPro" id="IPR033985">
    <property type="entry name" value="SusD-like_N"/>
</dbReference>
<name>A0A4Q1D951_9BACT</name>
<keyword evidence="9" id="KW-1185">Reference proteome</keyword>
<comment type="caution">
    <text evidence="8">The sequence shown here is derived from an EMBL/GenBank/DDBJ whole genome shotgun (WGS) entry which is preliminary data.</text>
</comment>
<dbReference type="RefSeq" id="WP_129001502.1">
    <property type="nucleotide sequence ID" value="NZ_SDHZ01000001.1"/>
</dbReference>
<dbReference type="Pfam" id="PF14322">
    <property type="entry name" value="SusD-like_3"/>
    <property type="match status" value="1"/>
</dbReference>
<feature type="domain" description="SusD-like N-terminal" evidence="7">
    <location>
        <begin position="85"/>
        <end position="209"/>
    </location>
</feature>
<evidence type="ECO:0000256" key="3">
    <source>
        <dbReference type="ARBA" id="ARBA00022729"/>
    </source>
</evidence>
<dbReference type="GO" id="GO:0009279">
    <property type="term" value="C:cell outer membrane"/>
    <property type="evidence" value="ECO:0007669"/>
    <property type="project" value="UniProtKB-SubCell"/>
</dbReference>
<dbReference type="Proteomes" id="UP000290545">
    <property type="component" value="Unassembled WGS sequence"/>
</dbReference>
<dbReference type="InterPro" id="IPR011990">
    <property type="entry name" value="TPR-like_helical_dom_sf"/>
</dbReference>
<evidence type="ECO:0000256" key="1">
    <source>
        <dbReference type="ARBA" id="ARBA00004442"/>
    </source>
</evidence>
<evidence type="ECO:0000313" key="8">
    <source>
        <dbReference type="EMBL" id="RXK85750.1"/>
    </source>
</evidence>
<dbReference type="AlphaFoldDB" id="A0A4Q1D951"/>
<evidence type="ECO:0000313" key="9">
    <source>
        <dbReference type="Proteomes" id="UP000290545"/>
    </source>
</evidence>
<gene>
    <name evidence="8" type="ORF">ESB13_02745</name>
</gene>
<evidence type="ECO:0000259" key="6">
    <source>
        <dbReference type="Pfam" id="PF07980"/>
    </source>
</evidence>
<dbReference type="SUPFAM" id="SSF48452">
    <property type="entry name" value="TPR-like"/>
    <property type="match status" value="1"/>
</dbReference>